<feature type="chain" id="PRO_5008141491" description="TIL domain-containing protein" evidence="4">
    <location>
        <begin position="23"/>
        <end position="209"/>
    </location>
</feature>
<dbReference type="SUPFAM" id="SSF57567">
    <property type="entry name" value="Serine protease inhibitors"/>
    <property type="match status" value="2"/>
</dbReference>
<feature type="domain" description="TIL" evidence="5">
    <location>
        <begin position="150"/>
        <end position="205"/>
    </location>
</feature>
<dbReference type="InterPro" id="IPR036084">
    <property type="entry name" value="Ser_inhib-like_sf"/>
</dbReference>
<feature type="domain" description="TIL" evidence="5">
    <location>
        <begin position="45"/>
        <end position="99"/>
    </location>
</feature>
<evidence type="ECO:0000256" key="4">
    <source>
        <dbReference type="SAM" id="SignalP"/>
    </source>
</evidence>
<name>A0A182WI23_9DIPT</name>
<reference evidence="6" key="2">
    <citation type="submission" date="2020-05" db="UniProtKB">
        <authorList>
            <consortium name="EnsemblMetazoa"/>
        </authorList>
    </citation>
    <scope>IDENTIFICATION</scope>
    <source>
        <strain evidence="6">MINIMUS1</strain>
    </source>
</reference>
<feature type="transmembrane region" description="Helical" evidence="3">
    <location>
        <begin position="112"/>
        <end position="131"/>
    </location>
</feature>
<evidence type="ECO:0000259" key="5">
    <source>
        <dbReference type="Pfam" id="PF01826"/>
    </source>
</evidence>
<evidence type="ECO:0000256" key="3">
    <source>
        <dbReference type="SAM" id="Phobius"/>
    </source>
</evidence>
<keyword evidence="3" id="KW-1133">Transmembrane helix</keyword>
<keyword evidence="2" id="KW-1015">Disulfide bond</keyword>
<evidence type="ECO:0000313" key="7">
    <source>
        <dbReference type="Proteomes" id="UP000075920"/>
    </source>
</evidence>
<evidence type="ECO:0000256" key="2">
    <source>
        <dbReference type="ARBA" id="ARBA00023157"/>
    </source>
</evidence>
<dbReference type="STRING" id="112268.A0A182WI23"/>
<dbReference type="PANTHER" id="PTHR23259">
    <property type="entry name" value="RIDDLE"/>
    <property type="match status" value="1"/>
</dbReference>
<reference evidence="7" key="1">
    <citation type="submission" date="2013-03" db="EMBL/GenBank/DDBJ databases">
        <title>The Genome Sequence of Anopheles minimus MINIMUS1.</title>
        <authorList>
            <consortium name="The Broad Institute Genomics Platform"/>
            <person name="Neafsey D.E."/>
            <person name="Walton C."/>
            <person name="Walker B."/>
            <person name="Young S.K."/>
            <person name="Zeng Q."/>
            <person name="Gargeya S."/>
            <person name="Fitzgerald M."/>
            <person name="Haas B."/>
            <person name="Abouelleil A."/>
            <person name="Allen A.W."/>
            <person name="Alvarado L."/>
            <person name="Arachchi H.M."/>
            <person name="Berlin A.M."/>
            <person name="Chapman S.B."/>
            <person name="Gainer-Dewar J."/>
            <person name="Goldberg J."/>
            <person name="Griggs A."/>
            <person name="Gujja S."/>
            <person name="Hansen M."/>
            <person name="Howarth C."/>
            <person name="Imamovic A."/>
            <person name="Ireland A."/>
            <person name="Larimer J."/>
            <person name="McCowan C."/>
            <person name="Murphy C."/>
            <person name="Pearson M."/>
            <person name="Poon T.W."/>
            <person name="Priest M."/>
            <person name="Roberts A."/>
            <person name="Saif S."/>
            <person name="Shea T."/>
            <person name="Sisk P."/>
            <person name="Sykes S."/>
            <person name="Wortman J."/>
            <person name="Nusbaum C."/>
            <person name="Birren B."/>
        </authorList>
    </citation>
    <scope>NUCLEOTIDE SEQUENCE [LARGE SCALE GENOMIC DNA]</scope>
    <source>
        <strain evidence="7">MINIMUS1</strain>
    </source>
</reference>
<sequence length="209" mass="23057">MANFFAIARLLLFVALISMLTGGCLVQAQAADGEEQEPEIECNRLNESYDACGSGCGDLTCQNVRRNDVQCGRQCQEGCFCNRGYVRSRSGSCIPSYTCATFGRHNSYTMKIQTSLLAIFLAVAFLLTVLLDQTSAQEDPEEPEPIVCTDPNEVYDDCGPICGDRTCANQRRNDFICRRACLYGCFCKGGYVRNKSRKCIPSYMCSSLG</sequence>
<organism evidence="6 7">
    <name type="scientific">Anopheles minimus</name>
    <dbReference type="NCBI Taxonomy" id="112268"/>
    <lineage>
        <taxon>Eukaryota</taxon>
        <taxon>Metazoa</taxon>
        <taxon>Ecdysozoa</taxon>
        <taxon>Arthropoda</taxon>
        <taxon>Hexapoda</taxon>
        <taxon>Insecta</taxon>
        <taxon>Pterygota</taxon>
        <taxon>Neoptera</taxon>
        <taxon>Endopterygota</taxon>
        <taxon>Diptera</taxon>
        <taxon>Nematocera</taxon>
        <taxon>Culicoidea</taxon>
        <taxon>Culicidae</taxon>
        <taxon>Anophelinae</taxon>
        <taxon>Anopheles</taxon>
    </lineage>
</organism>
<keyword evidence="3" id="KW-0812">Transmembrane</keyword>
<proteinExistence type="predicted"/>
<dbReference type="Gene3D" id="2.10.25.10">
    <property type="entry name" value="Laminin"/>
    <property type="match status" value="2"/>
</dbReference>
<dbReference type="EnsemblMetazoa" id="AMIN010027-RA">
    <property type="protein sequence ID" value="AMIN010027-PA"/>
    <property type="gene ID" value="AMIN010027"/>
</dbReference>
<dbReference type="VEuPathDB" id="VectorBase:AMIN010027"/>
<protein>
    <recommendedName>
        <fullName evidence="5">TIL domain-containing protein</fullName>
    </recommendedName>
</protein>
<dbReference type="InterPro" id="IPR002919">
    <property type="entry name" value="TIL_dom"/>
</dbReference>
<keyword evidence="4" id="KW-0732">Signal</keyword>
<dbReference type="InterPro" id="IPR051368">
    <property type="entry name" value="SerProtInhib-TIL_Domain"/>
</dbReference>
<dbReference type="AlphaFoldDB" id="A0A182WI23"/>
<dbReference type="GO" id="GO:0030414">
    <property type="term" value="F:peptidase inhibitor activity"/>
    <property type="evidence" value="ECO:0007669"/>
    <property type="project" value="UniProtKB-KW"/>
</dbReference>
<dbReference type="Pfam" id="PF01826">
    <property type="entry name" value="TIL"/>
    <property type="match status" value="2"/>
</dbReference>
<keyword evidence="7" id="KW-1185">Reference proteome</keyword>
<evidence type="ECO:0000313" key="6">
    <source>
        <dbReference type="EnsemblMetazoa" id="AMIN010027-PA"/>
    </source>
</evidence>
<feature type="signal peptide" evidence="4">
    <location>
        <begin position="1"/>
        <end position="22"/>
    </location>
</feature>
<dbReference type="CDD" id="cd19941">
    <property type="entry name" value="TIL"/>
    <property type="match status" value="2"/>
</dbReference>
<keyword evidence="1" id="KW-0646">Protease inhibitor</keyword>
<keyword evidence="3" id="KW-0472">Membrane</keyword>
<dbReference type="Proteomes" id="UP000075920">
    <property type="component" value="Unassembled WGS sequence"/>
</dbReference>
<accession>A0A182WI23</accession>
<evidence type="ECO:0000256" key="1">
    <source>
        <dbReference type="ARBA" id="ARBA00022690"/>
    </source>
</evidence>
<dbReference type="PANTHER" id="PTHR23259:SF70">
    <property type="entry name" value="ACCESSORY GLAND PROTEIN ACP62F-RELATED"/>
    <property type="match status" value="1"/>
</dbReference>